<evidence type="ECO:0000313" key="2">
    <source>
        <dbReference type="Proteomes" id="UP000789366"/>
    </source>
</evidence>
<accession>A0ACA9NGE9</accession>
<reference evidence="1" key="1">
    <citation type="submission" date="2021-06" db="EMBL/GenBank/DDBJ databases">
        <authorList>
            <person name="Kallberg Y."/>
            <person name="Tangrot J."/>
            <person name="Rosling A."/>
        </authorList>
    </citation>
    <scope>NUCLEOTIDE SEQUENCE</scope>
    <source>
        <strain evidence="1">28 12/20/2015</strain>
    </source>
</reference>
<keyword evidence="2" id="KW-1185">Reference proteome</keyword>
<name>A0ACA9NGE9_9GLOM</name>
<feature type="non-terminal residue" evidence="1">
    <location>
        <position position="1"/>
    </location>
</feature>
<dbReference type="Proteomes" id="UP000789366">
    <property type="component" value="Unassembled WGS sequence"/>
</dbReference>
<evidence type="ECO:0000313" key="1">
    <source>
        <dbReference type="EMBL" id="CAG8655906.1"/>
    </source>
</evidence>
<proteinExistence type="predicted"/>
<gene>
    <name evidence="1" type="ORF">SPELUC_LOCUS9084</name>
</gene>
<protein>
    <submittedName>
        <fullName evidence="1">9173_t:CDS:1</fullName>
    </submittedName>
</protein>
<comment type="caution">
    <text evidence="1">The sequence shown here is derived from an EMBL/GenBank/DDBJ whole genome shotgun (WGS) entry which is preliminary data.</text>
</comment>
<organism evidence="1 2">
    <name type="scientific">Cetraspora pellucida</name>
    <dbReference type="NCBI Taxonomy" id="1433469"/>
    <lineage>
        <taxon>Eukaryota</taxon>
        <taxon>Fungi</taxon>
        <taxon>Fungi incertae sedis</taxon>
        <taxon>Mucoromycota</taxon>
        <taxon>Glomeromycotina</taxon>
        <taxon>Glomeromycetes</taxon>
        <taxon>Diversisporales</taxon>
        <taxon>Gigasporaceae</taxon>
        <taxon>Cetraspora</taxon>
    </lineage>
</organism>
<sequence>LMKRCWNIKPKERPTAEEICDIFTKWQNSEYILSELSESDEKLQNIKNKDTQADIECYVSSFISFKDRSEYQASELNELNIGYS</sequence>
<dbReference type="EMBL" id="CAJVPW010014715">
    <property type="protein sequence ID" value="CAG8655906.1"/>
    <property type="molecule type" value="Genomic_DNA"/>
</dbReference>